<protein>
    <recommendedName>
        <fullName evidence="8">TBC1 domain family member 13</fullName>
    </recommendedName>
</protein>
<keyword evidence="11" id="KW-1185">Reference proteome</keyword>
<name>A0A5N5T299_9CRUS</name>
<dbReference type="InterPro" id="IPR035969">
    <property type="entry name" value="Rab-GAP_TBC_sf"/>
</dbReference>
<dbReference type="OrthoDB" id="10263206at2759"/>
<dbReference type="Proteomes" id="UP000326759">
    <property type="component" value="Unassembled WGS sequence"/>
</dbReference>
<feature type="domain" description="Rab-GAP TBC" evidence="9">
    <location>
        <begin position="34"/>
        <end position="336"/>
    </location>
</feature>
<dbReference type="EMBL" id="SEYY01013949">
    <property type="protein sequence ID" value="KAB7500442.1"/>
    <property type="molecule type" value="Genomic_DNA"/>
</dbReference>
<dbReference type="GO" id="GO:0005737">
    <property type="term" value="C:cytoplasm"/>
    <property type="evidence" value="ECO:0007669"/>
    <property type="project" value="UniProtKB-SubCell"/>
</dbReference>
<comment type="caution">
    <text evidence="10">The sequence shown here is derived from an EMBL/GenBank/DDBJ whole genome shotgun (WGS) entry which is preliminary data.</text>
</comment>
<dbReference type="GO" id="GO:0005096">
    <property type="term" value="F:GTPase activator activity"/>
    <property type="evidence" value="ECO:0007669"/>
    <property type="project" value="UniProtKB-KW"/>
</dbReference>
<dbReference type="Gene3D" id="1.10.10.750">
    <property type="entry name" value="Ypt/Rab-GAP domain of gyp1p, domain 1"/>
    <property type="match status" value="1"/>
</dbReference>
<comment type="subunit">
    <text evidence="7">Interacts with RAB1A and RAB10; in a GTP-dependent manner.</text>
</comment>
<evidence type="ECO:0000256" key="8">
    <source>
        <dbReference type="ARBA" id="ARBA00067477"/>
    </source>
</evidence>
<evidence type="ECO:0000259" key="9">
    <source>
        <dbReference type="PROSITE" id="PS50086"/>
    </source>
</evidence>
<evidence type="ECO:0000313" key="10">
    <source>
        <dbReference type="EMBL" id="KAB7500442.1"/>
    </source>
</evidence>
<proteinExistence type="predicted"/>
<dbReference type="AlphaFoldDB" id="A0A5N5T299"/>
<evidence type="ECO:0000256" key="1">
    <source>
        <dbReference type="ARBA" id="ARBA00004370"/>
    </source>
</evidence>
<evidence type="ECO:0000256" key="3">
    <source>
        <dbReference type="ARBA" id="ARBA00022468"/>
    </source>
</evidence>
<organism evidence="10 11">
    <name type="scientific">Armadillidium nasatum</name>
    <dbReference type="NCBI Taxonomy" id="96803"/>
    <lineage>
        <taxon>Eukaryota</taxon>
        <taxon>Metazoa</taxon>
        <taxon>Ecdysozoa</taxon>
        <taxon>Arthropoda</taxon>
        <taxon>Crustacea</taxon>
        <taxon>Multicrustacea</taxon>
        <taxon>Malacostraca</taxon>
        <taxon>Eumalacostraca</taxon>
        <taxon>Peracarida</taxon>
        <taxon>Isopoda</taxon>
        <taxon>Oniscidea</taxon>
        <taxon>Crinocheta</taxon>
        <taxon>Armadillidiidae</taxon>
        <taxon>Armadillidium</taxon>
    </lineage>
</organism>
<reference evidence="10 11" key="1">
    <citation type="journal article" date="2019" name="PLoS Biol.">
        <title>Sex chromosomes control vertical transmission of feminizing Wolbachia symbionts in an isopod.</title>
        <authorList>
            <person name="Becking T."/>
            <person name="Chebbi M.A."/>
            <person name="Giraud I."/>
            <person name="Moumen B."/>
            <person name="Laverre T."/>
            <person name="Caubet Y."/>
            <person name="Peccoud J."/>
            <person name="Gilbert C."/>
            <person name="Cordaux R."/>
        </authorList>
    </citation>
    <scope>NUCLEOTIDE SEQUENCE [LARGE SCALE GENOMIC DNA]</scope>
    <source>
        <strain evidence="10">ANa2</strain>
        <tissue evidence="10">Whole body excluding digestive tract and cuticle</tissue>
    </source>
</reference>
<dbReference type="FunFam" id="1.10.472.80:FF:000009">
    <property type="entry name" value="TBC1 domain family member 13"/>
    <property type="match status" value="1"/>
</dbReference>
<dbReference type="InterPro" id="IPR000195">
    <property type="entry name" value="Rab-GAP-TBC_dom"/>
</dbReference>
<dbReference type="Gene3D" id="1.10.472.80">
    <property type="entry name" value="Ypt/Rab-GAP domain of gyp1p, domain 3"/>
    <property type="match status" value="1"/>
</dbReference>
<dbReference type="FunFam" id="1.10.8.270:FF:000019">
    <property type="entry name" value="TBC1 domain family member 13"/>
    <property type="match status" value="1"/>
</dbReference>
<comment type="function">
    <text evidence="6">Acts as a GTPase-activating protein for RAB35. Together with RAB35 may be involved in regulation of insulin-induced glucose transporter SLC2A4/GLUT4 translocation to the plasma membrane in adipocytes.</text>
</comment>
<evidence type="ECO:0000256" key="2">
    <source>
        <dbReference type="ARBA" id="ARBA00004496"/>
    </source>
</evidence>
<gene>
    <name evidence="10" type="ORF">Anas_04322</name>
</gene>
<evidence type="ECO:0000256" key="7">
    <source>
        <dbReference type="ARBA" id="ARBA00064536"/>
    </source>
</evidence>
<evidence type="ECO:0000256" key="6">
    <source>
        <dbReference type="ARBA" id="ARBA00059763"/>
    </source>
</evidence>
<keyword evidence="3" id="KW-0343">GTPase activation</keyword>
<evidence type="ECO:0000256" key="4">
    <source>
        <dbReference type="ARBA" id="ARBA00022490"/>
    </source>
</evidence>
<evidence type="ECO:0000313" key="11">
    <source>
        <dbReference type="Proteomes" id="UP000326759"/>
    </source>
</evidence>
<evidence type="ECO:0000256" key="5">
    <source>
        <dbReference type="ARBA" id="ARBA00023136"/>
    </source>
</evidence>
<sequence>MSGYKARLSSIDHILNADIIHLSKLKELSLGGIPDEGGRRALSWKILLGYLPLQRTKWKDILDQKRCQYQNFIREMVVDPSLLSKSKSSPEVEDHPLNPSPDSQWRSFFDDNQILTQIDKDVRRLCPDMMFFQRGTDYPCLQVVGEEGVERLHRRVTTETLSAAAVTRKGLGINKIEASRKSVATEDYKPLPPGSEAHWEVVERILFIYAKLNPGQSYVQGMNEIIGPLYYTFATDPDLGMRQHAEADTFFCFISLMAQARDLFIRTLDKSSSGIGAMMDRLMKNLKHHDTQLFNHLQSQELKPQYYSFRWLTLLLSQEFDMPDLIQVWDTLFSDNGGFGYLIQICTAMIVLQRDTILASDFANNVKLLQRYPPIDVRIIIQKGLKNINFKKKKIS</sequence>
<keyword evidence="5" id="KW-0472">Membrane</keyword>
<comment type="subcellular location">
    <subcellularLocation>
        <location evidence="2">Cytoplasm</location>
    </subcellularLocation>
    <subcellularLocation>
        <location evidence="1">Membrane</location>
    </subcellularLocation>
</comment>
<dbReference type="SUPFAM" id="SSF47923">
    <property type="entry name" value="Ypt/Rab-GAP domain of gyp1p"/>
    <property type="match status" value="2"/>
</dbReference>
<accession>A0A5N5T299</accession>
<dbReference type="PROSITE" id="PS50086">
    <property type="entry name" value="TBC_RABGAP"/>
    <property type="match status" value="1"/>
</dbReference>
<dbReference type="Pfam" id="PF00566">
    <property type="entry name" value="RabGAP-TBC"/>
    <property type="match status" value="1"/>
</dbReference>
<dbReference type="GO" id="GO:0016020">
    <property type="term" value="C:membrane"/>
    <property type="evidence" value="ECO:0007669"/>
    <property type="project" value="UniProtKB-SubCell"/>
</dbReference>
<keyword evidence="4" id="KW-0963">Cytoplasm</keyword>
<dbReference type="GO" id="GO:0006886">
    <property type="term" value="P:intracellular protein transport"/>
    <property type="evidence" value="ECO:0007669"/>
    <property type="project" value="TreeGrafter"/>
</dbReference>
<dbReference type="PANTHER" id="PTHR22957:SF27">
    <property type="entry name" value="TBC1 DOMAIN FAMILY MEMBER 13"/>
    <property type="match status" value="1"/>
</dbReference>
<dbReference type="Gene3D" id="1.10.8.270">
    <property type="entry name" value="putative rabgap domain of human tbc1 domain family member 14 like domains"/>
    <property type="match status" value="1"/>
</dbReference>
<dbReference type="SMART" id="SM00164">
    <property type="entry name" value="TBC"/>
    <property type="match status" value="1"/>
</dbReference>
<dbReference type="PANTHER" id="PTHR22957">
    <property type="entry name" value="TBC1 DOMAIN FAMILY MEMBER GTPASE-ACTIVATING PROTEIN"/>
    <property type="match status" value="1"/>
</dbReference>